<gene>
    <name evidence="2" type="ORF">NGM29_19575</name>
</gene>
<proteinExistence type="predicted"/>
<sequence length="311" mass="35012">MSLSSCTRETFDDSDTRHDEMHSTIEMWLEDLIEEVDDAVSSDQFREWLDIQSEFHDYSPRNTLLIQLQCPHATRVAGYRTWQNEFDRHVSEGEKAIWIWAPIIARKCPECGNSSSYHERSDCEYDETEPDGWSKGLVGFRPAPVFDVSQTEGEPLPKLETEATGDAEELAPALLEAATSLEIEVEVVSVKEWAHGRAKGVCQYRSDANPLVEVHDRENQADLAVTLVHEYAHAMLHGGVDDETERSKRELEAEAVGYIVGRYFGLDTSGSAFYVAAWQGEDTDAILDRLQRISSTAQTIIDIIDVVIDGE</sequence>
<evidence type="ECO:0000313" key="2">
    <source>
        <dbReference type="EMBL" id="UTF55604.1"/>
    </source>
</evidence>
<dbReference type="EMBL" id="CP100356">
    <property type="protein sequence ID" value="UTF55604.1"/>
    <property type="molecule type" value="Genomic_DNA"/>
</dbReference>
<dbReference type="GO" id="GO:0003697">
    <property type="term" value="F:single-stranded DNA binding"/>
    <property type="evidence" value="ECO:0007669"/>
    <property type="project" value="InterPro"/>
</dbReference>
<reference evidence="2" key="1">
    <citation type="submission" date="2022-06" db="EMBL/GenBank/DDBJ databases">
        <title>Diverse halophilic archaea isolated from saline environments.</title>
        <authorList>
            <person name="Cui H.-L."/>
        </authorList>
    </citation>
    <scope>NUCLEOTIDE SEQUENCE</scope>
    <source>
        <strain evidence="2">WLHS1</strain>
        <plasmid evidence="2">unnamed1</plasmid>
    </source>
</reference>
<accession>A0A9E7NBW3</accession>
<dbReference type="Pfam" id="PF08401">
    <property type="entry name" value="ArdcN"/>
    <property type="match status" value="1"/>
</dbReference>
<name>A0A9E7NBW3_9EURY</name>
<protein>
    <submittedName>
        <fullName evidence="2">ArdC-like ssDNA-binding domain-containing protein</fullName>
    </submittedName>
</protein>
<evidence type="ECO:0000259" key="1">
    <source>
        <dbReference type="Pfam" id="PF08401"/>
    </source>
</evidence>
<feature type="domain" description="N-terminal" evidence="1">
    <location>
        <begin position="50"/>
        <end position="100"/>
    </location>
</feature>
<dbReference type="InterPro" id="IPR013610">
    <property type="entry name" value="ArdC_N"/>
</dbReference>
<evidence type="ECO:0000313" key="3">
    <source>
        <dbReference type="Proteomes" id="UP001056855"/>
    </source>
</evidence>
<organism evidence="2 3">
    <name type="scientific">Natronosalvus rutilus</name>
    <dbReference type="NCBI Taxonomy" id="2953753"/>
    <lineage>
        <taxon>Archaea</taxon>
        <taxon>Methanobacteriati</taxon>
        <taxon>Methanobacteriota</taxon>
        <taxon>Stenosarchaea group</taxon>
        <taxon>Halobacteria</taxon>
        <taxon>Halobacteriales</taxon>
        <taxon>Natrialbaceae</taxon>
        <taxon>Natronosalvus</taxon>
    </lineage>
</organism>
<dbReference type="GeneID" id="73292295"/>
<dbReference type="Proteomes" id="UP001056855">
    <property type="component" value="Plasmid unnamed1"/>
</dbReference>
<geneLocation type="plasmid" evidence="2 3">
    <name>unnamed1</name>
</geneLocation>
<keyword evidence="2" id="KW-0614">Plasmid</keyword>
<dbReference type="RefSeq" id="WP_254160803.1">
    <property type="nucleotide sequence ID" value="NZ_CP100356.1"/>
</dbReference>
<keyword evidence="3" id="KW-1185">Reference proteome</keyword>
<dbReference type="AlphaFoldDB" id="A0A9E7NBW3"/>
<dbReference type="KEGG" id="sawl:NGM29_19575"/>